<protein>
    <submittedName>
        <fullName evidence="2">Uncharacterized protein</fullName>
    </submittedName>
</protein>
<evidence type="ECO:0000256" key="1">
    <source>
        <dbReference type="SAM" id="MobiDB-lite"/>
    </source>
</evidence>
<name>A0ABV0Q417_9TELE</name>
<feature type="non-terminal residue" evidence="2">
    <location>
        <position position="1"/>
    </location>
</feature>
<proteinExistence type="predicted"/>
<dbReference type="EMBL" id="JAHRIO010097644">
    <property type="protein sequence ID" value="MEQ2190258.1"/>
    <property type="molecule type" value="Genomic_DNA"/>
</dbReference>
<feature type="compositionally biased region" description="Acidic residues" evidence="1">
    <location>
        <begin position="1"/>
        <end position="10"/>
    </location>
</feature>
<accession>A0ABV0Q417</accession>
<organism evidence="2 3">
    <name type="scientific">Goodea atripinnis</name>
    <dbReference type="NCBI Taxonomy" id="208336"/>
    <lineage>
        <taxon>Eukaryota</taxon>
        <taxon>Metazoa</taxon>
        <taxon>Chordata</taxon>
        <taxon>Craniata</taxon>
        <taxon>Vertebrata</taxon>
        <taxon>Euteleostomi</taxon>
        <taxon>Actinopterygii</taxon>
        <taxon>Neopterygii</taxon>
        <taxon>Teleostei</taxon>
        <taxon>Neoteleostei</taxon>
        <taxon>Acanthomorphata</taxon>
        <taxon>Ovalentaria</taxon>
        <taxon>Atherinomorphae</taxon>
        <taxon>Cyprinodontiformes</taxon>
        <taxon>Goodeidae</taxon>
        <taxon>Goodea</taxon>
    </lineage>
</organism>
<dbReference type="Proteomes" id="UP001476798">
    <property type="component" value="Unassembled WGS sequence"/>
</dbReference>
<keyword evidence="3" id="KW-1185">Reference proteome</keyword>
<evidence type="ECO:0000313" key="3">
    <source>
        <dbReference type="Proteomes" id="UP001476798"/>
    </source>
</evidence>
<evidence type="ECO:0000313" key="2">
    <source>
        <dbReference type="EMBL" id="MEQ2190258.1"/>
    </source>
</evidence>
<feature type="region of interest" description="Disordered" evidence="1">
    <location>
        <begin position="1"/>
        <end position="48"/>
    </location>
</feature>
<comment type="caution">
    <text evidence="2">The sequence shown here is derived from an EMBL/GenBank/DDBJ whole genome shotgun (WGS) entry which is preliminary data.</text>
</comment>
<gene>
    <name evidence="2" type="ORF">GOODEAATRI_033930</name>
</gene>
<sequence>KSNETTEDYNNETLHSTAAATKPTTPAPPTPKPILPVQTGVKAQEEEQSSGLTIFFSLLVIEF</sequence>
<reference evidence="2 3" key="1">
    <citation type="submission" date="2021-06" db="EMBL/GenBank/DDBJ databases">
        <authorList>
            <person name="Palmer J.M."/>
        </authorList>
    </citation>
    <scope>NUCLEOTIDE SEQUENCE [LARGE SCALE GENOMIC DNA]</scope>
    <source>
        <strain evidence="2 3">GA_2019</strain>
        <tissue evidence="2">Muscle</tissue>
    </source>
</reference>
<feature type="compositionally biased region" description="Pro residues" evidence="1">
    <location>
        <begin position="25"/>
        <end position="34"/>
    </location>
</feature>